<reference evidence="1" key="2">
    <citation type="submission" date="1992-01" db="EMBL/GenBank/DDBJ databases">
        <authorList>
            <person name="Hildebrand M.W."/>
        </authorList>
    </citation>
    <scope>NUCLEOTIDE SEQUENCE</scope>
</reference>
<organism evidence="1">
    <name type="scientific">Cylindrotheca fusiformis</name>
    <name type="common">Marine diatom</name>
    <dbReference type="NCBI Taxonomy" id="2853"/>
    <lineage>
        <taxon>Eukaryota</taxon>
        <taxon>Sar</taxon>
        <taxon>Stramenopiles</taxon>
        <taxon>Ochrophyta</taxon>
        <taxon>Bacillariophyta</taxon>
        <taxon>Bacillariophyceae</taxon>
        <taxon>Bacillariophycidae</taxon>
        <taxon>Bacillariales</taxon>
        <taxon>Bacillariaceae</taxon>
        <taxon>Cylindrotheca</taxon>
    </lineage>
</organism>
<dbReference type="EMBL" id="X64303">
    <property type="protein sequence ID" value="CAA45589.1"/>
    <property type="molecule type" value="Genomic_DNA"/>
</dbReference>
<proteinExistence type="predicted"/>
<name>Q39507_CYLFU</name>
<sequence length="64" mass="7361">MPKRSLNNLVEQLSLGNRNPGIGTENVFKDVYELRGKNRARVYYREVDGKIEILGKSVKNINKK</sequence>
<protein>
    <submittedName>
        <fullName evidence="1">C.fusiformis plasmid pCF2 DNA for ORF217, ORF484, ORF246, ORF74, ORF64 and ORF125</fullName>
    </submittedName>
</protein>
<accession>Q39507</accession>
<evidence type="ECO:0000313" key="1">
    <source>
        <dbReference type="EMBL" id="CAA45589.1"/>
    </source>
</evidence>
<dbReference type="AlphaFoldDB" id="Q39507"/>
<reference evidence="1" key="1">
    <citation type="journal article" date="1992" name="Plant Mol. Biol.">
        <title>Nucleotide sequence of diatom plasmids: identification of open reading frames with similarity to site-specific recombinases.</title>
        <authorList>
            <person name="Hildebrand M."/>
            <person name="Hasegawa P."/>
            <person name="Ord R.W."/>
            <person name="Thorpe V.S."/>
            <person name="Glass C.A."/>
            <person name="Volcani B.E."/>
        </authorList>
    </citation>
    <scope>NUCLEOTIDE SEQUENCE</scope>
</reference>
<dbReference type="PIR" id="S23540">
    <property type="entry name" value="S23540"/>
</dbReference>